<feature type="transmembrane region" description="Helical" evidence="1">
    <location>
        <begin position="272"/>
        <end position="289"/>
    </location>
</feature>
<dbReference type="RefSeq" id="WP_147447646.1">
    <property type="nucleotide sequence ID" value="NZ_RBIL01000001.1"/>
</dbReference>
<keyword evidence="1" id="KW-0472">Membrane</keyword>
<keyword evidence="1" id="KW-1133">Transmembrane helix</keyword>
<organism evidence="2 3">
    <name type="scientific">Solirubrobacter pauli</name>
    <dbReference type="NCBI Taxonomy" id="166793"/>
    <lineage>
        <taxon>Bacteria</taxon>
        <taxon>Bacillati</taxon>
        <taxon>Actinomycetota</taxon>
        <taxon>Thermoleophilia</taxon>
        <taxon>Solirubrobacterales</taxon>
        <taxon>Solirubrobacteraceae</taxon>
        <taxon>Solirubrobacter</taxon>
    </lineage>
</organism>
<keyword evidence="3" id="KW-1185">Reference proteome</keyword>
<accession>A0A660LBH1</accession>
<name>A0A660LBH1_9ACTN</name>
<dbReference type="Pfam" id="PF04240">
    <property type="entry name" value="Caroten_synth"/>
    <property type="match status" value="1"/>
</dbReference>
<dbReference type="Proteomes" id="UP000278962">
    <property type="component" value="Unassembled WGS sequence"/>
</dbReference>
<comment type="caution">
    <text evidence="2">The sequence shown here is derived from an EMBL/GenBank/DDBJ whole genome shotgun (WGS) entry which is preliminary data.</text>
</comment>
<feature type="transmembrane region" description="Helical" evidence="1">
    <location>
        <begin position="248"/>
        <end position="266"/>
    </location>
</feature>
<feature type="transmembrane region" description="Helical" evidence="1">
    <location>
        <begin position="222"/>
        <end position="239"/>
    </location>
</feature>
<protein>
    <submittedName>
        <fullName evidence="2">Putative membrane protein</fullName>
    </submittedName>
</protein>
<gene>
    <name evidence="2" type="ORF">C8N24_1082</name>
</gene>
<sequence>MRAAGRGGAPAGRVGAALAGAGLAPRRNAPAGRVGAALAGAGLAPRRNAPAGRVGAALAGAGLVGRGRAFPILFGALAASQVVYGRTSRPPAATRGIVGLMLATSLVEARRPAPVVAAGAVGFGAELVGVATGKPFGHYSYSERLGPRVRGVPLLAAAAWAMMARPSWAIAGRIARRPAARVPLAAAALTAWDVYLDPRMVREGYWSWPGGGRYEGIPASNFAGWFATGLLVFAAYAALDREPDDDGAVALYVWTWLGEAIANAFIWRHPRVALAGGAAMGAFAVPALLRRA</sequence>
<evidence type="ECO:0000256" key="1">
    <source>
        <dbReference type="SAM" id="Phobius"/>
    </source>
</evidence>
<dbReference type="PANTHER" id="PTHR39419">
    <property type="entry name" value="SLL0814 PROTEIN"/>
    <property type="match status" value="1"/>
</dbReference>
<dbReference type="OrthoDB" id="9811293at2"/>
<evidence type="ECO:0000313" key="3">
    <source>
        <dbReference type="Proteomes" id="UP000278962"/>
    </source>
</evidence>
<dbReference type="EMBL" id="RBIL01000001">
    <property type="protein sequence ID" value="RKQ91260.1"/>
    <property type="molecule type" value="Genomic_DNA"/>
</dbReference>
<dbReference type="PANTHER" id="PTHR39419:SF1">
    <property type="entry name" value="SLL0814 PROTEIN"/>
    <property type="match status" value="1"/>
</dbReference>
<proteinExistence type="predicted"/>
<evidence type="ECO:0000313" key="2">
    <source>
        <dbReference type="EMBL" id="RKQ91260.1"/>
    </source>
</evidence>
<reference evidence="2 3" key="1">
    <citation type="submission" date="2018-10" db="EMBL/GenBank/DDBJ databases">
        <title>Genomic Encyclopedia of Archaeal and Bacterial Type Strains, Phase II (KMG-II): from individual species to whole genera.</title>
        <authorList>
            <person name="Goeker M."/>
        </authorList>
    </citation>
    <scope>NUCLEOTIDE SEQUENCE [LARGE SCALE GENOMIC DNA]</scope>
    <source>
        <strain evidence="2 3">DSM 14954</strain>
    </source>
</reference>
<keyword evidence="1" id="KW-0812">Transmembrane</keyword>
<dbReference type="InterPro" id="IPR007354">
    <property type="entry name" value="CruF-like"/>
</dbReference>
<dbReference type="AlphaFoldDB" id="A0A660LBH1"/>